<dbReference type="RefSeq" id="WP_099513883.1">
    <property type="nucleotide sequence ID" value="NZ_CP016617.1"/>
</dbReference>
<evidence type="ECO:0000256" key="2">
    <source>
        <dbReference type="ARBA" id="ARBA00023315"/>
    </source>
</evidence>
<dbReference type="AlphaFoldDB" id="A0A1B2ES31"/>
<dbReference type="EMBL" id="CP016617">
    <property type="protein sequence ID" value="ANY82777.1"/>
    <property type="molecule type" value="Genomic_DNA"/>
</dbReference>
<geneLocation type="plasmid" evidence="4">
    <name>unnamed1</name>
</geneLocation>
<organism evidence="4">
    <name type="scientific">Microvirga ossetica</name>
    <dbReference type="NCBI Taxonomy" id="1882682"/>
    <lineage>
        <taxon>Bacteria</taxon>
        <taxon>Pseudomonadati</taxon>
        <taxon>Pseudomonadota</taxon>
        <taxon>Alphaproteobacteria</taxon>
        <taxon>Hyphomicrobiales</taxon>
        <taxon>Methylobacteriaceae</taxon>
        <taxon>Microvirga</taxon>
    </lineage>
</organism>
<protein>
    <recommendedName>
        <fullName evidence="3">N-acetyltransferase domain-containing protein</fullName>
    </recommendedName>
</protein>
<dbReference type="InterPro" id="IPR000182">
    <property type="entry name" value="GNAT_dom"/>
</dbReference>
<reference evidence="4" key="1">
    <citation type="submission" date="2016-07" db="EMBL/GenBank/DDBJ databases">
        <title>Microvirga ossetica sp. nov. a new species of rhizobia isolated from root nodules of the legume species Vicia alpestris Steven originated from North Ossetia region in the Caucasus.</title>
        <authorList>
            <person name="Safronova V.I."/>
            <person name="Kuznetsova I.G."/>
            <person name="Sazanova A.L."/>
            <person name="Belimov A."/>
            <person name="Andronov E."/>
            <person name="Osledkin Y.S."/>
            <person name="Onishchuk O.P."/>
            <person name="Kurchak O.N."/>
            <person name="Shaposhnikov A.I."/>
            <person name="Willems A."/>
            <person name="Tikhonovich I.A."/>
        </authorList>
    </citation>
    <scope>NUCLEOTIDE SEQUENCE [LARGE SCALE GENOMIC DNA]</scope>
    <source>
        <strain evidence="4">V5/3M</strain>
        <plasmid evidence="4">unnamed1</plasmid>
    </source>
</reference>
<keyword evidence="4" id="KW-0614">Plasmid</keyword>
<feature type="domain" description="N-acetyltransferase" evidence="3">
    <location>
        <begin position="1"/>
        <end position="168"/>
    </location>
</feature>
<evidence type="ECO:0000259" key="3">
    <source>
        <dbReference type="PROSITE" id="PS51186"/>
    </source>
</evidence>
<proteinExistence type="predicted"/>
<dbReference type="InterPro" id="IPR050832">
    <property type="entry name" value="Bact_Acetyltransf"/>
</dbReference>
<dbReference type="SUPFAM" id="SSF55729">
    <property type="entry name" value="Acyl-CoA N-acyltransferases (Nat)"/>
    <property type="match status" value="1"/>
</dbReference>
<dbReference type="KEGG" id="moc:BB934_31540"/>
<evidence type="ECO:0000256" key="1">
    <source>
        <dbReference type="ARBA" id="ARBA00022679"/>
    </source>
</evidence>
<evidence type="ECO:0000313" key="4">
    <source>
        <dbReference type="EMBL" id="ANY82777.1"/>
    </source>
</evidence>
<name>A0A1B2ES31_9HYPH</name>
<keyword evidence="2" id="KW-0012">Acyltransferase</keyword>
<dbReference type="OrthoDB" id="7205533at2"/>
<dbReference type="PANTHER" id="PTHR43877:SF1">
    <property type="entry name" value="ACETYLTRANSFERASE"/>
    <property type="match status" value="1"/>
</dbReference>
<dbReference type="Pfam" id="PF00583">
    <property type="entry name" value="Acetyltransf_1"/>
    <property type="match status" value="1"/>
</dbReference>
<dbReference type="PROSITE" id="PS51186">
    <property type="entry name" value="GNAT"/>
    <property type="match status" value="1"/>
</dbReference>
<dbReference type="PANTHER" id="PTHR43877">
    <property type="entry name" value="AMINOALKYLPHOSPHONATE N-ACETYLTRANSFERASE-RELATED-RELATED"/>
    <property type="match status" value="1"/>
</dbReference>
<keyword evidence="1" id="KW-0808">Transferase</keyword>
<dbReference type="InterPro" id="IPR016181">
    <property type="entry name" value="Acyl_CoA_acyltransferase"/>
</dbReference>
<gene>
    <name evidence="4" type="ORF">BB934_31540</name>
</gene>
<accession>A0A1B2ES31</accession>
<dbReference type="Gene3D" id="3.40.630.30">
    <property type="match status" value="1"/>
</dbReference>
<dbReference type="CDD" id="cd04301">
    <property type="entry name" value="NAT_SF"/>
    <property type="match status" value="1"/>
</dbReference>
<dbReference type="GO" id="GO:0016747">
    <property type="term" value="F:acyltransferase activity, transferring groups other than amino-acyl groups"/>
    <property type="evidence" value="ECO:0007669"/>
    <property type="project" value="InterPro"/>
</dbReference>
<sequence length="173" mass="19827">MIRVATTADASNLAALSIQVWLHTYAKSGLWSALSDYVLAEYTPEKLTARLADENQVFFVFEENGHLVGYLRLLLDSPCPTDPSSHGEIATLYVQEHFIGRSIGSRLLDYASAFCADRGIDRVWLSVNHENLPAIRFYEKHQFHRNGSIFFHLENEQHENFILYKLLQPYLIP</sequence>